<organism evidence="2 3">
    <name type="scientific">Prorocentrum cordatum</name>
    <dbReference type="NCBI Taxonomy" id="2364126"/>
    <lineage>
        <taxon>Eukaryota</taxon>
        <taxon>Sar</taxon>
        <taxon>Alveolata</taxon>
        <taxon>Dinophyceae</taxon>
        <taxon>Prorocentrales</taxon>
        <taxon>Prorocentraceae</taxon>
        <taxon>Prorocentrum</taxon>
    </lineage>
</organism>
<feature type="compositionally biased region" description="Low complexity" evidence="1">
    <location>
        <begin position="43"/>
        <end position="53"/>
    </location>
</feature>
<accession>A0ABN9WGX0</accession>
<gene>
    <name evidence="2" type="ORF">PCOR1329_LOCUS67231</name>
</gene>
<feature type="region of interest" description="Disordered" evidence="1">
    <location>
        <begin position="24"/>
        <end position="104"/>
    </location>
</feature>
<evidence type="ECO:0000313" key="3">
    <source>
        <dbReference type="Proteomes" id="UP001189429"/>
    </source>
</evidence>
<protein>
    <submittedName>
        <fullName evidence="2">Uncharacterized protein</fullName>
    </submittedName>
</protein>
<evidence type="ECO:0000256" key="1">
    <source>
        <dbReference type="SAM" id="MobiDB-lite"/>
    </source>
</evidence>
<proteinExistence type="predicted"/>
<dbReference type="Proteomes" id="UP001189429">
    <property type="component" value="Unassembled WGS sequence"/>
</dbReference>
<feature type="non-terminal residue" evidence="2">
    <location>
        <position position="104"/>
    </location>
</feature>
<comment type="caution">
    <text evidence="2">The sequence shown here is derived from an EMBL/GenBank/DDBJ whole genome shotgun (WGS) entry which is preliminary data.</text>
</comment>
<keyword evidence="3" id="KW-1185">Reference proteome</keyword>
<name>A0ABN9WGX0_9DINO</name>
<dbReference type="EMBL" id="CAUYUJ010018704">
    <property type="protein sequence ID" value="CAK0885695.1"/>
    <property type="molecule type" value="Genomic_DNA"/>
</dbReference>
<sequence>RLARRAPEDEEGESGALCAATAATIPVGPPGARRPHSPPVVPPRGGAAPWGPGWRRRTPDDGLAQGEARRAGGGEAQGPPHRPSTPGASRDGSSPADSPRLVDR</sequence>
<reference evidence="2" key="1">
    <citation type="submission" date="2023-10" db="EMBL/GenBank/DDBJ databases">
        <authorList>
            <person name="Chen Y."/>
            <person name="Shah S."/>
            <person name="Dougan E. K."/>
            <person name="Thang M."/>
            <person name="Chan C."/>
        </authorList>
    </citation>
    <scope>NUCLEOTIDE SEQUENCE [LARGE SCALE GENOMIC DNA]</scope>
</reference>
<evidence type="ECO:0000313" key="2">
    <source>
        <dbReference type="EMBL" id="CAK0885695.1"/>
    </source>
</evidence>
<feature type="non-terminal residue" evidence="2">
    <location>
        <position position="1"/>
    </location>
</feature>